<dbReference type="Proteomes" id="UP000548685">
    <property type="component" value="Unassembled WGS sequence"/>
</dbReference>
<proteinExistence type="predicted"/>
<protein>
    <recommendedName>
        <fullName evidence="3">VOC domain-containing protein</fullName>
    </recommendedName>
</protein>
<dbReference type="RefSeq" id="WP_183363695.1">
    <property type="nucleotide sequence ID" value="NZ_BAAADZ010000005.1"/>
</dbReference>
<reference evidence="1 2" key="1">
    <citation type="submission" date="2020-08" db="EMBL/GenBank/DDBJ databases">
        <title>Genomic Encyclopedia of Type Strains, Phase IV (KMG-IV): sequencing the most valuable type-strain genomes for metagenomic binning, comparative biology and taxonomic classification.</title>
        <authorList>
            <person name="Goeker M."/>
        </authorList>
    </citation>
    <scope>NUCLEOTIDE SEQUENCE [LARGE SCALE GENOMIC DNA]</scope>
    <source>
        <strain evidence="1 2">DSM 8510</strain>
    </source>
</reference>
<evidence type="ECO:0000313" key="2">
    <source>
        <dbReference type="Proteomes" id="UP000548685"/>
    </source>
</evidence>
<name>A0ABR6I1Y2_9SPHN</name>
<dbReference type="SUPFAM" id="SSF54593">
    <property type="entry name" value="Glyoxalase/Bleomycin resistance protein/Dihydroxybiphenyl dioxygenase"/>
    <property type="match status" value="1"/>
</dbReference>
<dbReference type="Gene3D" id="3.10.180.10">
    <property type="entry name" value="2,3-Dihydroxybiphenyl 1,2-Dioxygenase, domain 1"/>
    <property type="match status" value="1"/>
</dbReference>
<accession>A0ABR6I1Y2</accession>
<organism evidence="1 2">
    <name type="scientific">Erythrobacter ramosus</name>
    <dbReference type="NCBI Taxonomy" id="35811"/>
    <lineage>
        <taxon>Bacteria</taxon>
        <taxon>Pseudomonadati</taxon>
        <taxon>Pseudomonadota</taxon>
        <taxon>Alphaproteobacteria</taxon>
        <taxon>Sphingomonadales</taxon>
        <taxon>Erythrobacteraceae</taxon>
        <taxon>Erythrobacter/Porphyrobacter group</taxon>
        <taxon>Erythrobacter</taxon>
    </lineage>
</organism>
<dbReference type="EMBL" id="JACICE010000004">
    <property type="protein sequence ID" value="MBB3776926.1"/>
    <property type="molecule type" value="Genomic_DNA"/>
</dbReference>
<evidence type="ECO:0008006" key="3">
    <source>
        <dbReference type="Google" id="ProtNLM"/>
    </source>
</evidence>
<sequence length="141" mass="15087">MDQSLCMHMVPAADTATLKEFHLQGLGWTTWGSKMSGSFMRRAATAVIVFMDRNYLAAESGMDVSPTSRAINALFVQGKSDVDSQIANAVAAGATVTSAVRDRDGGLLSGYSTDLKGNGWGIVWSPFMRPTEHGGLVLKMQ</sequence>
<comment type="caution">
    <text evidence="1">The sequence shown here is derived from an EMBL/GenBank/DDBJ whole genome shotgun (WGS) entry which is preliminary data.</text>
</comment>
<dbReference type="InterPro" id="IPR029068">
    <property type="entry name" value="Glyas_Bleomycin-R_OHBP_Dase"/>
</dbReference>
<keyword evidence="2" id="KW-1185">Reference proteome</keyword>
<gene>
    <name evidence="1" type="ORF">FHS52_002919</name>
</gene>
<evidence type="ECO:0000313" key="1">
    <source>
        <dbReference type="EMBL" id="MBB3776926.1"/>
    </source>
</evidence>